<dbReference type="GO" id="GO:0046872">
    <property type="term" value="F:metal ion binding"/>
    <property type="evidence" value="ECO:0007669"/>
    <property type="project" value="UniProtKB-KW"/>
</dbReference>
<reference evidence="21 22" key="1">
    <citation type="journal article" date="2023" name="bioRxiv">
        <title>Conserved and derived expression patterns and positive selection on dental genes reveal complex evolutionary context of ever-growing rodent molars.</title>
        <authorList>
            <person name="Calamari Z.T."/>
            <person name="Song A."/>
            <person name="Cohen E."/>
            <person name="Akter M."/>
            <person name="Roy R.D."/>
            <person name="Hallikas O."/>
            <person name="Christensen M.M."/>
            <person name="Li P."/>
            <person name="Marangoni P."/>
            <person name="Jernvall J."/>
            <person name="Klein O.D."/>
        </authorList>
    </citation>
    <scope>NUCLEOTIDE SEQUENCE [LARGE SCALE GENOMIC DNA]</scope>
    <source>
        <strain evidence="21">V071</strain>
    </source>
</reference>
<protein>
    <recommendedName>
        <fullName evidence="5">adenylate cyclase</fullName>
        <ecNumber evidence="5">4.6.1.1</ecNumber>
    </recommendedName>
</protein>
<dbReference type="PANTHER" id="PTHR45627">
    <property type="entry name" value="ADENYLATE CYCLASE TYPE 1"/>
    <property type="match status" value="1"/>
</dbReference>
<organism evidence="21 22">
    <name type="scientific">Myodes glareolus</name>
    <name type="common">Bank vole</name>
    <name type="synonym">Clethrionomys glareolus</name>
    <dbReference type="NCBI Taxonomy" id="447135"/>
    <lineage>
        <taxon>Eukaryota</taxon>
        <taxon>Metazoa</taxon>
        <taxon>Chordata</taxon>
        <taxon>Craniata</taxon>
        <taxon>Vertebrata</taxon>
        <taxon>Euteleostomi</taxon>
        <taxon>Mammalia</taxon>
        <taxon>Eutheria</taxon>
        <taxon>Euarchontoglires</taxon>
        <taxon>Glires</taxon>
        <taxon>Rodentia</taxon>
        <taxon>Myomorpha</taxon>
        <taxon>Muroidea</taxon>
        <taxon>Cricetidae</taxon>
        <taxon>Arvicolinae</taxon>
        <taxon>Myodes</taxon>
    </lineage>
</organism>
<feature type="region of interest" description="Disordered" evidence="18">
    <location>
        <begin position="1"/>
        <end position="96"/>
    </location>
</feature>
<feature type="transmembrane region" description="Helical" evidence="19">
    <location>
        <begin position="366"/>
        <end position="386"/>
    </location>
</feature>
<dbReference type="SMART" id="SM00044">
    <property type="entry name" value="CYCc"/>
    <property type="match status" value="2"/>
</dbReference>
<evidence type="ECO:0000256" key="12">
    <source>
        <dbReference type="ARBA" id="ARBA00022989"/>
    </source>
</evidence>
<feature type="transmembrane region" description="Helical" evidence="19">
    <location>
        <begin position="478"/>
        <end position="498"/>
    </location>
</feature>
<keyword evidence="10" id="KW-0067">ATP-binding</keyword>
<dbReference type="GO" id="GO:0007189">
    <property type="term" value="P:adenylate cyclase-activating G protein-coupled receptor signaling pathway"/>
    <property type="evidence" value="ECO:0007669"/>
    <property type="project" value="TreeGrafter"/>
</dbReference>
<evidence type="ECO:0000256" key="7">
    <source>
        <dbReference type="ARBA" id="ARBA00022723"/>
    </source>
</evidence>
<dbReference type="InterPro" id="IPR018297">
    <property type="entry name" value="A/G_cyclase_CS"/>
</dbReference>
<keyword evidence="12 19" id="KW-1133">Transmembrane helix</keyword>
<dbReference type="InterPro" id="IPR032628">
    <property type="entry name" value="AC_N"/>
</dbReference>
<feature type="transmembrane region" description="Helical" evidence="19">
    <location>
        <begin position="340"/>
        <end position="360"/>
    </location>
</feature>
<name>A0AAW0HL36_MYOGA</name>
<feature type="transmembrane region" description="Helical" evidence="19">
    <location>
        <begin position="398"/>
        <end position="418"/>
    </location>
</feature>
<dbReference type="GO" id="GO:0006171">
    <property type="term" value="P:cAMP biosynthetic process"/>
    <property type="evidence" value="ECO:0007669"/>
    <property type="project" value="UniProtKB-KW"/>
</dbReference>
<sequence length="1356" mass="148404">MGQWVASLASADPRVRAESTLQDAALGGGRSAGGSTDPPAGSEAQNSGCLFGGDPGADAADRGGGARDSGFAHPTRVPGRGGAAVPPPLGGGGGAQTKGACAFKAGSPGAGGEGTSGSGVEGGCAGQQGRGRGPEALRRGGRDSRDARARSGTAGRRAGARGRGGAPTPGRRRPRAAVVLIPSHALPPSSMSWFSGLLVPKVDERKTAWGERNGQKRPRHGTRASGFCAPRYMSCLKDAEPPSPTPAAHTRCPWQDEAFIRRAGPGRGMELGLRSVALGFDDTEMTTPVGTAEVAPDTSPRSGQSCWHRLVQVFQSKQFRSAKLERLYQRYFFQMNQSSLTLLMAVLVLLAAVLLAFHAAPARPQPAYVALLTCAATLFVALMVVCNRHSFRQDSMWVVSYVVLAILAAVQVGGALAANPHSPSAGLWCPVFFVYITYTLLPIRMRAAVLSGLGLSALHLILAWQLNRGDPFLWKQLGANVVLFLCTNVIGICTHYPAEVSQRQAFQETRGYIQARLHLQHENRQQERLLLSVLPQHVAMEMKEDINTKKEDMMFHKIYIQKHDNVSILFADIEGFTSLASQCTAQELVMTLNELFARFDKLAAENHCLRIKILGDCYYCVSGLPEARADHAHCCVEMGVDMIEAISLVREVTGVNVNMRVGIHSGRVHCGVLGLRKWQFDVWSNDVTLANHMEAGGRAGRIHITRATLQYLNGDYEVEPGRGGERNAYLKEQCIETFLILGASQKRKEEKAMLAKLQRTRANSMEGLVPRWAPDRAFSRTKDSKAFRQMGIDDSSKDNRGAQDALNPEDEVDEFLGRAIDARSIDQLRKDHVRRFLLTFQRQDLEKKYSRKVDPRFGAYVACALLVFCFICFIQLLIFPHSTLMLGIYAGIFLLLLATVLICAVCSCGSLFPKALHRLSRSIVRSRVHSTAVGIFSVLLVFISAVANMFTCNHTPIRTCAARMLNLTPADVTACHLQQLNYSLGLDAPLCEGTAPTCSFPEYFVGNMLLSLLASSVFLHISSIGKLAMTFVLGFIYLVLLLLGPPATIFDNYDLLLGVHGLASSNETFDGLDCPAVGRVALKYMTPVILLVFALALYLHAQQVESTARLDFLWKLQATGEKEEMEELQAYNRRLLHNILPKDVAAHFLARERRNDELYYQSCECVAVMFASIANFSEFYVELEANNEGVECLRLLNEIIADFDEIISEERFRQLEKIKTIGSTYMAASGLNASTYDQVGRSHITALADYAMRLMEQMKHINEHSFNNFQMKIGLNMGPVVAGVIGARKPQYDIWGNTVNVSSRMDSTGVPDRIQVTTDLYQVLAAKGYQLECRGVVKVKGKGEMTTYFLNGGPSS</sequence>
<feature type="transmembrane region" description="Helical" evidence="19">
    <location>
        <begin position="1028"/>
        <end position="1050"/>
    </location>
</feature>
<evidence type="ECO:0000313" key="22">
    <source>
        <dbReference type="Proteomes" id="UP001488838"/>
    </source>
</evidence>
<dbReference type="GO" id="GO:0035556">
    <property type="term" value="P:intracellular signal transduction"/>
    <property type="evidence" value="ECO:0007669"/>
    <property type="project" value="InterPro"/>
</dbReference>
<feature type="transmembrane region" description="Helical" evidence="19">
    <location>
        <begin position="932"/>
        <end position="950"/>
    </location>
</feature>
<keyword evidence="16 17" id="KW-0456">Lyase</keyword>
<dbReference type="InterPro" id="IPR029787">
    <property type="entry name" value="Nucleotide_cyclase"/>
</dbReference>
<keyword evidence="15" id="KW-0325">Glycoprotein</keyword>
<comment type="similarity">
    <text evidence="17">Belongs to the adenylyl cyclase class-4/guanylyl cyclase family.</text>
</comment>
<evidence type="ECO:0000256" key="8">
    <source>
        <dbReference type="ARBA" id="ARBA00022737"/>
    </source>
</evidence>
<feature type="transmembrane region" description="Helical" evidence="19">
    <location>
        <begin position="1003"/>
        <end position="1021"/>
    </location>
</feature>
<evidence type="ECO:0000256" key="13">
    <source>
        <dbReference type="ARBA" id="ARBA00022998"/>
    </source>
</evidence>
<dbReference type="Pfam" id="PF06327">
    <property type="entry name" value="Adcy_cons_dom"/>
    <property type="match status" value="1"/>
</dbReference>
<evidence type="ECO:0000256" key="5">
    <source>
        <dbReference type="ARBA" id="ARBA00012201"/>
    </source>
</evidence>
<accession>A0AAW0HL36</accession>
<comment type="cofactor">
    <cofactor evidence="3">
        <name>Mg(2+)</name>
        <dbReference type="ChEBI" id="CHEBI:18420"/>
    </cofactor>
</comment>
<keyword evidence="22" id="KW-1185">Reference proteome</keyword>
<dbReference type="PROSITE" id="PS50125">
    <property type="entry name" value="GUANYLATE_CYCLASE_2"/>
    <property type="match status" value="2"/>
</dbReference>
<comment type="subcellular location">
    <subcellularLocation>
        <location evidence="4">Membrane</location>
        <topology evidence="4">Multi-pass membrane protein</topology>
    </subcellularLocation>
</comment>
<evidence type="ECO:0000256" key="1">
    <source>
        <dbReference type="ARBA" id="ARBA00001593"/>
    </source>
</evidence>
<keyword evidence="14 19" id="KW-0472">Membrane</keyword>
<feature type="transmembrane region" description="Helical" evidence="19">
    <location>
        <begin position="448"/>
        <end position="466"/>
    </location>
</feature>
<keyword evidence="13" id="KW-0115">cAMP biosynthesis</keyword>
<evidence type="ECO:0000256" key="14">
    <source>
        <dbReference type="ARBA" id="ARBA00023136"/>
    </source>
</evidence>
<dbReference type="SUPFAM" id="SSF55073">
    <property type="entry name" value="Nucleotide cyclase"/>
    <property type="match status" value="2"/>
</dbReference>
<dbReference type="GO" id="GO:0004016">
    <property type="term" value="F:adenylate cyclase activity"/>
    <property type="evidence" value="ECO:0007669"/>
    <property type="project" value="UniProtKB-EC"/>
</dbReference>
<feature type="transmembrane region" description="Helical" evidence="19">
    <location>
        <begin position="884"/>
        <end position="912"/>
    </location>
</feature>
<evidence type="ECO:0000256" key="11">
    <source>
        <dbReference type="ARBA" id="ARBA00022842"/>
    </source>
</evidence>
<dbReference type="Gene3D" id="3.30.70.1230">
    <property type="entry name" value="Nucleotide cyclase"/>
    <property type="match status" value="2"/>
</dbReference>
<feature type="compositionally biased region" description="Basic and acidic residues" evidence="18">
    <location>
        <begin position="132"/>
        <end position="149"/>
    </location>
</feature>
<evidence type="ECO:0000313" key="21">
    <source>
        <dbReference type="EMBL" id="KAK7801891.1"/>
    </source>
</evidence>
<evidence type="ECO:0000256" key="9">
    <source>
        <dbReference type="ARBA" id="ARBA00022741"/>
    </source>
</evidence>
<gene>
    <name evidence="21" type="ORF">U0070_013495</name>
</gene>
<evidence type="ECO:0000256" key="3">
    <source>
        <dbReference type="ARBA" id="ARBA00001946"/>
    </source>
</evidence>
<dbReference type="CDD" id="cd07302">
    <property type="entry name" value="CHD"/>
    <property type="match status" value="2"/>
</dbReference>
<evidence type="ECO:0000256" key="16">
    <source>
        <dbReference type="ARBA" id="ARBA00023239"/>
    </source>
</evidence>
<keyword evidence="8" id="KW-0677">Repeat</keyword>
<dbReference type="GO" id="GO:0005524">
    <property type="term" value="F:ATP binding"/>
    <property type="evidence" value="ECO:0007669"/>
    <property type="project" value="UniProtKB-KW"/>
</dbReference>
<evidence type="ECO:0000256" key="15">
    <source>
        <dbReference type="ARBA" id="ARBA00023180"/>
    </source>
</evidence>
<evidence type="ECO:0000256" key="18">
    <source>
        <dbReference type="SAM" id="MobiDB-lite"/>
    </source>
</evidence>
<evidence type="ECO:0000256" key="6">
    <source>
        <dbReference type="ARBA" id="ARBA00022692"/>
    </source>
</evidence>
<dbReference type="FunFam" id="3.30.70.1230:FF:000001">
    <property type="entry name" value="Adenylate cyclase"/>
    <property type="match status" value="1"/>
</dbReference>
<feature type="domain" description="Guanylate cyclase" evidence="20">
    <location>
        <begin position="567"/>
        <end position="694"/>
    </location>
</feature>
<keyword evidence="9" id="KW-0547">Nucleotide-binding</keyword>
<keyword evidence="7" id="KW-0479">Metal-binding</keyword>
<evidence type="ECO:0000256" key="10">
    <source>
        <dbReference type="ARBA" id="ARBA00022840"/>
    </source>
</evidence>
<dbReference type="InterPro" id="IPR009398">
    <property type="entry name" value="Adcy_conserved_dom"/>
</dbReference>
<feature type="compositionally biased region" description="Gly residues" evidence="18">
    <location>
        <begin position="108"/>
        <end position="131"/>
    </location>
</feature>
<dbReference type="FunFam" id="3.30.70.1230:FF:000002">
    <property type="entry name" value="Adenylate cyclase"/>
    <property type="match status" value="1"/>
</dbReference>
<dbReference type="EC" id="4.6.1.1" evidence="5"/>
<feature type="transmembrane region" description="Helical" evidence="19">
    <location>
        <begin position="424"/>
        <end position="441"/>
    </location>
</feature>
<feature type="region of interest" description="Disordered" evidence="18">
    <location>
        <begin position="108"/>
        <end position="174"/>
    </location>
</feature>
<dbReference type="EMBL" id="JBBHLL010000484">
    <property type="protein sequence ID" value="KAK7801891.1"/>
    <property type="molecule type" value="Genomic_DNA"/>
</dbReference>
<evidence type="ECO:0000256" key="17">
    <source>
        <dbReference type="RuleBase" id="RU000405"/>
    </source>
</evidence>
<evidence type="ECO:0000256" key="2">
    <source>
        <dbReference type="ARBA" id="ARBA00001936"/>
    </source>
</evidence>
<dbReference type="PROSITE" id="PS00452">
    <property type="entry name" value="GUANYLATE_CYCLASE_1"/>
    <property type="match status" value="2"/>
</dbReference>
<dbReference type="Pfam" id="PF00211">
    <property type="entry name" value="Guanylate_cyc"/>
    <property type="match status" value="2"/>
</dbReference>
<keyword evidence="6 19" id="KW-0812">Transmembrane</keyword>
<feature type="transmembrane region" description="Helical" evidence="19">
    <location>
        <begin position="1081"/>
        <end position="1099"/>
    </location>
</feature>
<feature type="domain" description="Guanylate cyclase" evidence="20">
    <location>
        <begin position="1167"/>
        <end position="1306"/>
    </location>
</feature>
<dbReference type="GO" id="GO:0005886">
    <property type="term" value="C:plasma membrane"/>
    <property type="evidence" value="ECO:0007669"/>
    <property type="project" value="InterPro"/>
</dbReference>
<comment type="cofactor">
    <cofactor evidence="2">
        <name>Mn(2+)</name>
        <dbReference type="ChEBI" id="CHEBI:29035"/>
    </cofactor>
</comment>
<evidence type="ECO:0000256" key="4">
    <source>
        <dbReference type="ARBA" id="ARBA00004141"/>
    </source>
</evidence>
<dbReference type="Proteomes" id="UP001488838">
    <property type="component" value="Unassembled WGS sequence"/>
</dbReference>
<keyword evidence="11" id="KW-0460">Magnesium</keyword>
<dbReference type="Pfam" id="PF16214">
    <property type="entry name" value="AC_N"/>
    <property type="match status" value="1"/>
</dbReference>
<evidence type="ECO:0000256" key="19">
    <source>
        <dbReference type="SAM" id="Phobius"/>
    </source>
</evidence>
<dbReference type="InterPro" id="IPR001054">
    <property type="entry name" value="A/G_cyclase"/>
</dbReference>
<comment type="catalytic activity">
    <reaction evidence="1">
        <text>ATP = 3',5'-cyclic AMP + diphosphate</text>
        <dbReference type="Rhea" id="RHEA:15389"/>
        <dbReference type="ChEBI" id="CHEBI:30616"/>
        <dbReference type="ChEBI" id="CHEBI:33019"/>
        <dbReference type="ChEBI" id="CHEBI:58165"/>
        <dbReference type="EC" id="4.6.1.1"/>
    </reaction>
</comment>
<comment type="caution">
    <text evidence="21">The sequence shown here is derived from an EMBL/GenBank/DDBJ whole genome shotgun (WGS) entry which is preliminary data.</text>
</comment>
<dbReference type="PANTHER" id="PTHR45627:SF11">
    <property type="entry name" value="ADENYLATE CYCLASE TYPE 6"/>
    <property type="match status" value="1"/>
</dbReference>
<evidence type="ECO:0000259" key="20">
    <source>
        <dbReference type="PROSITE" id="PS50125"/>
    </source>
</evidence>
<proteinExistence type="inferred from homology"/>
<feature type="transmembrane region" description="Helical" evidence="19">
    <location>
        <begin position="857"/>
        <end position="878"/>
    </location>
</feature>